<dbReference type="eggNOG" id="ENOG502SRR6">
    <property type="taxonomic scope" value="Eukaryota"/>
</dbReference>
<reference evidence="1 2" key="1">
    <citation type="journal article" date="2012" name="Genome Biol.">
        <title>Genome and low-iron response of an oceanic diatom adapted to chronic iron limitation.</title>
        <authorList>
            <person name="Lommer M."/>
            <person name="Specht M."/>
            <person name="Roy A.S."/>
            <person name="Kraemer L."/>
            <person name="Andreson R."/>
            <person name="Gutowska M.A."/>
            <person name="Wolf J."/>
            <person name="Bergner S.V."/>
            <person name="Schilhabel M.B."/>
            <person name="Klostermeier U.C."/>
            <person name="Beiko R.G."/>
            <person name="Rosenstiel P."/>
            <person name="Hippler M."/>
            <person name="Laroche J."/>
        </authorList>
    </citation>
    <scope>NUCLEOTIDE SEQUENCE [LARGE SCALE GENOMIC DNA]</scope>
    <source>
        <strain evidence="1 2">CCMP1005</strain>
    </source>
</reference>
<accession>K0SEZ7</accession>
<dbReference type="Proteomes" id="UP000266841">
    <property type="component" value="Unassembled WGS sequence"/>
</dbReference>
<evidence type="ECO:0000313" key="1">
    <source>
        <dbReference type="EMBL" id="EJK59526.1"/>
    </source>
</evidence>
<proteinExistence type="predicted"/>
<dbReference type="AlphaFoldDB" id="K0SEZ7"/>
<sequence>MYFTDKDDDSVVTLSDLVDTTEPKNGWGMKVTTMSSRKAGKDMLMKDLLKVYDYTVLQQNGSESKPFMWSIKGKYHEYNMHMLQSLYKLRDSSPPLLAMQLPKWERYEDDLCVYALRVNSQSIRHTAQQVLQKLTQRFGVKNDEPLVYGYLHVRAGDLNIATGARHHFTVCPNELSNLTSYISCTFASFCKDVKSDHCSADVPLLLASDETDPKMRQDIIDLIDNQKGLKGVDLDGEIREQIKKEIASGESTGDKTNNYSVFLVAAVISQEATFYLRQHRLWCNSCDADEVVLDSDQDRRWWSSWLPIDFDEADIGRIQTRNNPFYIPGNQAQVTENKERM</sequence>
<dbReference type="EMBL" id="AGNL01022744">
    <property type="protein sequence ID" value="EJK59526.1"/>
    <property type="molecule type" value="Genomic_DNA"/>
</dbReference>
<comment type="caution">
    <text evidence="1">The sequence shown here is derived from an EMBL/GenBank/DDBJ whole genome shotgun (WGS) entry which is preliminary data.</text>
</comment>
<organism evidence="1 2">
    <name type="scientific">Thalassiosira oceanica</name>
    <name type="common">Marine diatom</name>
    <dbReference type="NCBI Taxonomy" id="159749"/>
    <lineage>
        <taxon>Eukaryota</taxon>
        <taxon>Sar</taxon>
        <taxon>Stramenopiles</taxon>
        <taxon>Ochrophyta</taxon>
        <taxon>Bacillariophyta</taxon>
        <taxon>Coscinodiscophyceae</taxon>
        <taxon>Thalassiosirophycidae</taxon>
        <taxon>Thalassiosirales</taxon>
        <taxon>Thalassiosiraceae</taxon>
        <taxon>Thalassiosira</taxon>
    </lineage>
</organism>
<keyword evidence="2" id="KW-1185">Reference proteome</keyword>
<evidence type="ECO:0000313" key="2">
    <source>
        <dbReference type="Proteomes" id="UP000266841"/>
    </source>
</evidence>
<name>K0SEZ7_THAOC</name>
<protein>
    <submittedName>
        <fullName evidence="1">Uncharacterized protein</fullName>
    </submittedName>
</protein>
<gene>
    <name evidence="1" type="ORF">THAOC_20236</name>
</gene>